<dbReference type="Gene3D" id="1.10.1670.10">
    <property type="entry name" value="Helix-hairpin-Helix base-excision DNA repair enzymes (C-terminal)"/>
    <property type="match status" value="1"/>
</dbReference>
<feature type="compositionally biased region" description="Basic and acidic residues" evidence="15">
    <location>
        <begin position="7"/>
        <end position="28"/>
    </location>
</feature>
<organism evidence="17 18">
    <name type="scientific">Sandaracinus amylolyticus</name>
    <dbReference type="NCBI Taxonomy" id="927083"/>
    <lineage>
        <taxon>Bacteria</taxon>
        <taxon>Pseudomonadati</taxon>
        <taxon>Myxococcota</taxon>
        <taxon>Polyangia</taxon>
        <taxon>Polyangiales</taxon>
        <taxon>Sandaracinaceae</taxon>
        <taxon>Sandaracinus</taxon>
    </lineage>
</organism>
<evidence type="ECO:0000256" key="5">
    <source>
        <dbReference type="ARBA" id="ARBA00022023"/>
    </source>
</evidence>
<name>A0A0F6W8C5_9BACT</name>
<evidence type="ECO:0000256" key="12">
    <source>
        <dbReference type="ARBA" id="ARBA00023204"/>
    </source>
</evidence>
<evidence type="ECO:0000256" key="7">
    <source>
        <dbReference type="ARBA" id="ARBA00022723"/>
    </source>
</evidence>
<keyword evidence="7" id="KW-0479">Metal-binding</keyword>
<dbReference type="Pfam" id="PF00730">
    <property type="entry name" value="HhH-GPD"/>
    <property type="match status" value="1"/>
</dbReference>
<dbReference type="AlphaFoldDB" id="A0A0F6W8C5"/>
<keyword evidence="10 14" id="KW-0408">Iron</keyword>
<dbReference type="InterPro" id="IPR011257">
    <property type="entry name" value="DNA_glycosylase"/>
</dbReference>
<evidence type="ECO:0000313" key="18">
    <source>
        <dbReference type="Proteomes" id="UP000034883"/>
    </source>
</evidence>
<dbReference type="InterPro" id="IPR004035">
    <property type="entry name" value="Endouclease-III_FeS-bd_BS"/>
</dbReference>
<proteinExistence type="inferred from homology"/>
<keyword evidence="12" id="KW-0234">DNA repair</keyword>
<evidence type="ECO:0000256" key="1">
    <source>
        <dbReference type="ARBA" id="ARBA00000843"/>
    </source>
</evidence>
<dbReference type="InterPro" id="IPR044298">
    <property type="entry name" value="MIG/MutY"/>
</dbReference>
<dbReference type="Gene3D" id="1.10.340.30">
    <property type="entry name" value="Hypothetical protein, domain 2"/>
    <property type="match status" value="1"/>
</dbReference>
<evidence type="ECO:0000313" key="17">
    <source>
        <dbReference type="EMBL" id="AKF10081.1"/>
    </source>
</evidence>
<keyword evidence="9" id="KW-0378">Hydrolase</keyword>
<protein>
    <recommendedName>
        <fullName evidence="5 14">Adenine DNA glycosylase</fullName>
        <ecNumber evidence="4 14">3.2.2.31</ecNumber>
    </recommendedName>
</protein>
<dbReference type="EC" id="3.2.2.31" evidence="4 14"/>
<dbReference type="FunFam" id="1.10.340.30:FF:000002">
    <property type="entry name" value="Adenine DNA glycosylase"/>
    <property type="match status" value="1"/>
</dbReference>
<dbReference type="GO" id="GO:0034039">
    <property type="term" value="F:8-oxo-7,8-dihydroguanine DNA N-glycosylase activity"/>
    <property type="evidence" value="ECO:0007669"/>
    <property type="project" value="TreeGrafter"/>
</dbReference>
<dbReference type="Gene3D" id="3.90.79.10">
    <property type="entry name" value="Nucleoside Triphosphate Pyrophosphohydrolase"/>
    <property type="match status" value="1"/>
</dbReference>
<evidence type="ECO:0000256" key="15">
    <source>
        <dbReference type="SAM" id="MobiDB-lite"/>
    </source>
</evidence>
<dbReference type="PANTHER" id="PTHR42944:SF1">
    <property type="entry name" value="ADENINE DNA GLYCOSYLASE"/>
    <property type="match status" value="1"/>
</dbReference>
<accession>A0A0F6W8C5</accession>
<keyword evidence="8 14" id="KW-0227">DNA damage</keyword>
<dbReference type="Proteomes" id="UP000034883">
    <property type="component" value="Chromosome"/>
</dbReference>
<dbReference type="SMART" id="SM00478">
    <property type="entry name" value="ENDO3c"/>
    <property type="match status" value="1"/>
</dbReference>
<dbReference type="InterPro" id="IPR005760">
    <property type="entry name" value="A/G_AdeGlyc_MutY"/>
</dbReference>
<dbReference type="PROSITE" id="PS00764">
    <property type="entry name" value="ENDONUCLEASE_III_1"/>
    <property type="match status" value="1"/>
</dbReference>
<feature type="domain" description="HhH-GPD" evidence="16">
    <location>
        <begin position="78"/>
        <end position="229"/>
    </location>
</feature>
<dbReference type="KEGG" id="samy:DB32_007230"/>
<comment type="catalytic activity">
    <reaction evidence="1 14">
        <text>Hydrolyzes free adenine bases from 7,8-dihydro-8-oxoguanine:adenine mismatched double-stranded DNA, leaving an apurinic site.</text>
        <dbReference type="EC" id="3.2.2.31"/>
    </reaction>
</comment>
<dbReference type="STRING" id="927083.DB32_007230"/>
<evidence type="ECO:0000256" key="8">
    <source>
        <dbReference type="ARBA" id="ARBA00022763"/>
    </source>
</evidence>
<dbReference type="GO" id="GO:0006284">
    <property type="term" value="P:base-excision repair"/>
    <property type="evidence" value="ECO:0007669"/>
    <property type="project" value="UniProtKB-UniRule"/>
</dbReference>
<keyword evidence="18" id="KW-1185">Reference proteome</keyword>
<keyword evidence="13 14" id="KW-0326">Glycosidase</keyword>
<dbReference type="GO" id="GO:0000701">
    <property type="term" value="F:purine-specific mismatch base pair DNA N-glycosylase activity"/>
    <property type="evidence" value="ECO:0007669"/>
    <property type="project" value="UniProtKB-EC"/>
</dbReference>
<evidence type="ECO:0000256" key="9">
    <source>
        <dbReference type="ARBA" id="ARBA00022801"/>
    </source>
</evidence>
<evidence type="ECO:0000256" key="4">
    <source>
        <dbReference type="ARBA" id="ARBA00012045"/>
    </source>
</evidence>
<dbReference type="NCBIfam" id="TIGR01084">
    <property type="entry name" value="mutY"/>
    <property type="match status" value="1"/>
</dbReference>
<evidence type="ECO:0000256" key="2">
    <source>
        <dbReference type="ARBA" id="ARBA00002933"/>
    </source>
</evidence>
<comment type="cofactor">
    <cofactor evidence="14">
        <name>[4Fe-4S] cluster</name>
        <dbReference type="ChEBI" id="CHEBI:49883"/>
    </cofactor>
    <text evidence="14">Binds 1 [4Fe-4S] cluster.</text>
</comment>
<dbReference type="GO" id="GO:0051539">
    <property type="term" value="F:4 iron, 4 sulfur cluster binding"/>
    <property type="evidence" value="ECO:0007669"/>
    <property type="project" value="UniProtKB-UniRule"/>
</dbReference>
<dbReference type="GO" id="GO:0035485">
    <property type="term" value="F:adenine/guanine mispair binding"/>
    <property type="evidence" value="ECO:0007669"/>
    <property type="project" value="TreeGrafter"/>
</dbReference>
<dbReference type="SUPFAM" id="SSF55811">
    <property type="entry name" value="Nudix"/>
    <property type="match status" value="1"/>
</dbReference>
<reference evidence="17 18" key="1">
    <citation type="submission" date="2015-03" db="EMBL/GenBank/DDBJ databases">
        <title>Genome assembly of Sandaracinus amylolyticus DSM 53668.</title>
        <authorList>
            <person name="Sharma G."/>
            <person name="Subramanian S."/>
        </authorList>
    </citation>
    <scope>NUCLEOTIDE SEQUENCE [LARGE SCALE GENOMIC DNA]</scope>
    <source>
        <strain evidence="17 18">DSM 53668</strain>
    </source>
</reference>
<evidence type="ECO:0000259" key="16">
    <source>
        <dbReference type="SMART" id="SM00478"/>
    </source>
</evidence>
<dbReference type="SUPFAM" id="SSF48150">
    <property type="entry name" value="DNA-glycosylase"/>
    <property type="match status" value="1"/>
</dbReference>
<comment type="similarity">
    <text evidence="3 14">Belongs to the Nth/MutY family.</text>
</comment>
<feature type="region of interest" description="Disordered" evidence="15">
    <location>
        <begin position="1"/>
        <end position="28"/>
    </location>
</feature>
<sequence>MGLHAPALEERSAPVHEARGQRTEGQAREMVDAHGARRYTASPMNERDALLAWFDANARDLPWRRTRDPYAIWVSEVMLQQTRVETVLRYYERFLARFPDAHALASASEDDVLSMWSGLGYYRRARLLHAGVREVVASYGGRVPDDATSRRALPGVGRYTAGAIGSIAFDREEPLVDGNVARVLSRLRGIDTPLGRRDTEARLWDEAEKVVRGPRPGALNQALMELGATVCTPSSPKCLSCPITRSCVALASDRTDVLPVAKARRAPREVAMVAVVAHDAQGRAMMVRGEKALFGGLWGVPMREGRGAKTAREALREHAIDARLTREPAGHIEHVLTHRRLDVEVFVARLSSASAGTASASAGTGARAVGADDLASVGVSTLTRRILEMSDLTISRFQR</sequence>
<dbReference type="PANTHER" id="PTHR42944">
    <property type="entry name" value="ADENINE DNA GLYCOSYLASE"/>
    <property type="match status" value="1"/>
</dbReference>
<evidence type="ECO:0000256" key="11">
    <source>
        <dbReference type="ARBA" id="ARBA00023014"/>
    </source>
</evidence>
<dbReference type="EMBL" id="CP011125">
    <property type="protein sequence ID" value="AKF10081.1"/>
    <property type="molecule type" value="Genomic_DNA"/>
</dbReference>
<dbReference type="InterPro" id="IPR015797">
    <property type="entry name" value="NUDIX_hydrolase-like_dom_sf"/>
</dbReference>
<dbReference type="InterPro" id="IPR003265">
    <property type="entry name" value="HhH-GPD_domain"/>
</dbReference>
<evidence type="ECO:0000256" key="3">
    <source>
        <dbReference type="ARBA" id="ARBA00008343"/>
    </source>
</evidence>
<dbReference type="Pfam" id="PF14815">
    <property type="entry name" value="NUDIX_4"/>
    <property type="match status" value="1"/>
</dbReference>
<dbReference type="GO" id="GO:0046872">
    <property type="term" value="F:metal ion binding"/>
    <property type="evidence" value="ECO:0007669"/>
    <property type="project" value="UniProtKB-UniRule"/>
</dbReference>
<gene>
    <name evidence="17" type="ORF">DB32_007230</name>
</gene>
<dbReference type="InterPro" id="IPR023170">
    <property type="entry name" value="HhH_base_excis_C"/>
</dbReference>
<dbReference type="InterPro" id="IPR029119">
    <property type="entry name" value="MutY_C"/>
</dbReference>
<evidence type="ECO:0000256" key="10">
    <source>
        <dbReference type="ARBA" id="ARBA00023004"/>
    </source>
</evidence>
<keyword evidence="11" id="KW-0411">Iron-sulfur</keyword>
<evidence type="ECO:0000256" key="13">
    <source>
        <dbReference type="ARBA" id="ARBA00023295"/>
    </source>
</evidence>
<dbReference type="GO" id="GO:0006298">
    <property type="term" value="P:mismatch repair"/>
    <property type="evidence" value="ECO:0007669"/>
    <property type="project" value="TreeGrafter"/>
</dbReference>
<dbReference type="CDD" id="cd03431">
    <property type="entry name" value="NUDIX_DNA_Glycosylase_C-MutY"/>
    <property type="match status" value="1"/>
</dbReference>
<dbReference type="GO" id="GO:0032357">
    <property type="term" value="F:oxidized purine DNA binding"/>
    <property type="evidence" value="ECO:0007669"/>
    <property type="project" value="TreeGrafter"/>
</dbReference>
<evidence type="ECO:0000256" key="14">
    <source>
        <dbReference type="RuleBase" id="RU365096"/>
    </source>
</evidence>
<evidence type="ECO:0000256" key="6">
    <source>
        <dbReference type="ARBA" id="ARBA00022485"/>
    </source>
</evidence>
<dbReference type="CDD" id="cd00056">
    <property type="entry name" value="ENDO3c"/>
    <property type="match status" value="1"/>
</dbReference>
<keyword evidence="6" id="KW-0004">4Fe-4S</keyword>
<comment type="function">
    <text evidence="2">Adenine glycosylase active on G-A mispairs. MutY also corrects error-prone DNA synthesis past GO lesions which are due to the oxidatively damaged form of guanine: 7,8-dihydro-8-oxoguanine (8-oxo-dGTP).</text>
</comment>